<accession>A0A814XK73</accession>
<dbReference type="AlphaFoldDB" id="A0A814XK73"/>
<evidence type="ECO:0000313" key="3">
    <source>
        <dbReference type="EMBL" id="CAF1293563.1"/>
    </source>
</evidence>
<organism evidence="2 5">
    <name type="scientific">Adineta steineri</name>
    <dbReference type="NCBI Taxonomy" id="433720"/>
    <lineage>
        <taxon>Eukaryota</taxon>
        <taxon>Metazoa</taxon>
        <taxon>Spiralia</taxon>
        <taxon>Gnathifera</taxon>
        <taxon>Rotifera</taxon>
        <taxon>Eurotatoria</taxon>
        <taxon>Bdelloidea</taxon>
        <taxon>Adinetida</taxon>
        <taxon>Adinetidae</taxon>
        <taxon>Adineta</taxon>
    </lineage>
</organism>
<dbReference type="CDD" id="cd02964">
    <property type="entry name" value="TryX_like_family"/>
    <property type="match status" value="1"/>
</dbReference>
<dbReference type="PANTHER" id="PTHR46472:SF1">
    <property type="entry name" value="NUCLEOREDOXIN"/>
    <property type="match status" value="1"/>
</dbReference>
<dbReference type="GO" id="GO:0004791">
    <property type="term" value="F:thioredoxin-disulfide reductase (NADPH) activity"/>
    <property type="evidence" value="ECO:0007669"/>
    <property type="project" value="TreeGrafter"/>
</dbReference>
<evidence type="ECO:0000313" key="2">
    <source>
        <dbReference type="EMBL" id="CAF1216422.1"/>
    </source>
</evidence>
<keyword evidence="4" id="KW-1185">Reference proteome</keyword>
<dbReference type="Proteomes" id="UP000663832">
    <property type="component" value="Unassembled WGS sequence"/>
</dbReference>
<gene>
    <name evidence="2" type="ORF">BJG266_LOCUS27733</name>
    <name evidence="3" type="ORF">QVE165_LOCUS30835</name>
</gene>
<feature type="domain" description="Thioredoxin" evidence="1">
    <location>
        <begin position="1"/>
        <end position="137"/>
    </location>
</feature>
<dbReference type="GO" id="GO:0030178">
    <property type="term" value="P:negative regulation of Wnt signaling pathway"/>
    <property type="evidence" value="ECO:0007669"/>
    <property type="project" value="TreeGrafter"/>
</dbReference>
<protein>
    <recommendedName>
        <fullName evidence="1">Thioredoxin domain-containing protein</fullName>
    </recommendedName>
</protein>
<dbReference type="InterPro" id="IPR012336">
    <property type="entry name" value="Thioredoxin-like_fold"/>
</dbReference>
<dbReference type="EMBL" id="CAJNOI010000264">
    <property type="protein sequence ID" value="CAF1216422.1"/>
    <property type="molecule type" value="Genomic_DNA"/>
</dbReference>
<dbReference type="Pfam" id="PF13905">
    <property type="entry name" value="Thioredoxin_8"/>
    <property type="match status" value="1"/>
</dbReference>
<proteinExistence type="predicted"/>
<evidence type="ECO:0000313" key="5">
    <source>
        <dbReference type="Proteomes" id="UP000663877"/>
    </source>
</evidence>
<sequence length="160" mass="18969">MAGVAKYFNGNIFNKANEEVDLNARKYKRKIIGLYFSAHWCSPCLAFTPRLIEFYRAHAEEKKFEIIFLSSDYDEQSFYNYYQYMPWLRLDYRDRVKKQELEYRFGVNGIPRLILLDGDTGDVILADAREHIERLDPQGQYFPWSNVEREPSSCCSCSLM</sequence>
<dbReference type="EMBL" id="CAJNOM010000259">
    <property type="protein sequence ID" value="CAF1293563.1"/>
    <property type="molecule type" value="Genomic_DNA"/>
</dbReference>
<reference evidence="2" key="1">
    <citation type="submission" date="2021-02" db="EMBL/GenBank/DDBJ databases">
        <authorList>
            <person name="Nowell W R."/>
        </authorList>
    </citation>
    <scope>NUCLEOTIDE SEQUENCE</scope>
</reference>
<dbReference type="Gene3D" id="3.40.30.10">
    <property type="entry name" value="Glutaredoxin"/>
    <property type="match status" value="1"/>
</dbReference>
<dbReference type="Proteomes" id="UP000663877">
    <property type="component" value="Unassembled WGS sequence"/>
</dbReference>
<comment type="caution">
    <text evidence="2">The sequence shown here is derived from an EMBL/GenBank/DDBJ whole genome shotgun (WGS) entry which is preliminary data.</text>
</comment>
<dbReference type="InterPro" id="IPR036249">
    <property type="entry name" value="Thioredoxin-like_sf"/>
</dbReference>
<dbReference type="GO" id="GO:0005634">
    <property type="term" value="C:nucleus"/>
    <property type="evidence" value="ECO:0007669"/>
    <property type="project" value="TreeGrafter"/>
</dbReference>
<dbReference type="PROSITE" id="PS51352">
    <property type="entry name" value="THIOREDOXIN_2"/>
    <property type="match status" value="1"/>
</dbReference>
<evidence type="ECO:0000313" key="4">
    <source>
        <dbReference type="Proteomes" id="UP000663832"/>
    </source>
</evidence>
<evidence type="ECO:0000259" key="1">
    <source>
        <dbReference type="PROSITE" id="PS51352"/>
    </source>
</evidence>
<dbReference type="OrthoDB" id="409136at2759"/>
<dbReference type="InterPro" id="IPR013766">
    <property type="entry name" value="Thioredoxin_domain"/>
</dbReference>
<dbReference type="PANTHER" id="PTHR46472">
    <property type="entry name" value="NUCLEOREDOXIN"/>
    <property type="match status" value="1"/>
</dbReference>
<name>A0A814XK73_9BILA</name>
<dbReference type="SUPFAM" id="SSF52833">
    <property type="entry name" value="Thioredoxin-like"/>
    <property type="match status" value="1"/>
</dbReference>
<dbReference type="GO" id="GO:0031397">
    <property type="term" value="P:negative regulation of protein ubiquitination"/>
    <property type="evidence" value="ECO:0007669"/>
    <property type="project" value="TreeGrafter"/>
</dbReference>